<dbReference type="AlphaFoldDB" id="A0A2T0RSE3"/>
<evidence type="ECO:0008006" key="5">
    <source>
        <dbReference type="Google" id="ProtNLM"/>
    </source>
</evidence>
<reference evidence="3 4" key="1">
    <citation type="submission" date="2018-03" db="EMBL/GenBank/DDBJ databases">
        <title>Genomic Encyclopedia of Archaeal and Bacterial Type Strains, Phase II (KMG-II): from individual species to whole genera.</title>
        <authorList>
            <person name="Goeker M."/>
        </authorList>
    </citation>
    <scope>NUCLEOTIDE SEQUENCE [LARGE SCALE GENOMIC DNA]</scope>
    <source>
        <strain evidence="3 4">DSM 45348</strain>
    </source>
</reference>
<dbReference type="OrthoDB" id="3298312at2"/>
<proteinExistence type="predicted"/>
<protein>
    <recommendedName>
        <fullName evidence="5">Small secreted protein</fullName>
    </recommendedName>
</protein>
<name>A0A2T0RSE3_9ACTN</name>
<accession>A0A2T0RSE3</accession>
<dbReference type="PROSITE" id="PS51257">
    <property type="entry name" value="PROKAR_LIPOPROTEIN"/>
    <property type="match status" value="1"/>
</dbReference>
<organism evidence="3 4">
    <name type="scientific">Pseudosporangium ferrugineum</name>
    <dbReference type="NCBI Taxonomy" id="439699"/>
    <lineage>
        <taxon>Bacteria</taxon>
        <taxon>Bacillati</taxon>
        <taxon>Actinomycetota</taxon>
        <taxon>Actinomycetes</taxon>
        <taxon>Micromonosporales</taxon>
        <taxon>Micromonosporaceae</taxon>
        <taxon>Pseudosporangium</taxon>
    </lineage>
</organism>
<evidence type="ECO:0000313" key="4">
    <source>
        <dbReference type="Proteomes" id="UP000239209"/>
    </source>
</evidence>
<dbReference type="RefSeq" id="WP_106129469.1">
    <property type="nucleotide sequence ID" value="NZ_PVZG01000014.1"/>
</dbReference>
<evidence type="ECO:0000313" key="3">
    <source>
        <dbReference type="EMBL" id="PRY24081.1"/>
    </source>
</evidence>
<feature type="signal peptide" evidence="2">
    <location>
        <begin position="1"/>
        <end position="26"/>
    </location>
</feature>
<keyword evidence="4" id="KW-1185">Reference proteome</keyword>
<comment type="caution">
    <text evidence="3">The sequence shown here is derived from an EMBL/GenBank/DDBJ whole genome shotgun (WGS) entry which is preliminary data.</text>
</comment>
<feature type="chain" id="PRO_5039361888" description="Small secreted protein" evidence="2">
    <location>
        <begin position="27"/>
        <end position="181"/>
    </location>
</feature>
<feature type="region of interest" description="Disordered" evidence="1">
    <location>
        <begin position="26"/>
        <end position="65"/>
    </location>
</feature>
<feature type="compositionally biased region" description="Gly residues" evidence="1">
    <location>
        <begin position="53"/>
        <end position="65"/>
    </location>
</feature>
<sequence>MRRLLCATALSGALVLLGACSSDEPAGPGATAAPDAGRSLPAIPAPGASAGATGSGSSGASGAKGGDAALKGNTAAICAQAAKTGGDAGKNFAQDLKLLIDAESAQDKDAVAKAKAKTDRDVENYSFALTDMSKLASDPELKAALAAMGKKVAALKGDVRKLDAEKLEGLQETLAKACGTA</sequence>
<keyword evidence="2" id="KW-0732">Signal</keyword>
<dbReference type="EMBL" id="PVZG01000014">
    <property type="protein sequence ID" value="PRY24081.1"/>
    <property type="molecule type" value="Genomic_DNA"/>
</dbReference>
<dbReference type="Proteomes" id="UP000239209">
    <property type="component" value="Unassembled WGS sequence"/>
</dbReference>
<gene>
    <name evidence="3" type="ORF">CLV70_114214</name>
</gene>
<evidence type="ECO:0000256" key="2">
    <source>
        <dbReference type="SAM" id="SignalP"/>
    </source>
</evidence>
<feature type="compositionally biased region" description="Low complexity" evidence="1">
    <location>
        <begin position="26"/>
        <end position="52"/>
    </location>
</feature>
<evidence type="ECO:0000256" key="1">
    <source>
        <dbReference type="SAM" id="MobiDB-lite"/>
    </source>
</evidence>